<keyword evidence="4" id="KW-1185">Reference proteome</keyword>
<keyword evidence="2" id="KW-0732">Signal</keyword>
<accession>W7TK80</accession>
<protein>
    <submittedName>
        <fullName evidence="3">Uncharacterized protein</fullName>
    </submittedName>
</protein>
<comment type="caution">
    <text evidence="3">The sequence shown here is derived from an EMBL/GenBank/DDBJ whole genome shotgun (WGS) entry which is preliminary data.</text>
</comment>
<organism evidence="3 4">
    <name type="scientific">Nannochloropsis gaditana</name>
    <dbReference type="NCBI Taxonomy" id="72520"/>
    <lineage>
        <taxon>Eukaryota</taxon>
        <taxon>Sar</taxon>
        <taxon>Stramenopiles</taxon>
        <taxon>Ochrophyta</taxon>
        <taxon>Eustigmatophyceae</taxon>
        <taxon>Eustigmatales</taxon>
        <taxon>Monodopsidaceae</taxon>
        <taxon>Nannochloropsis</taxon>
    </lineage>
</organism>
<dbReference type="EMBL" id="AZIL01000644">
    <property type="protein sequence ID" value="EWM26482.1"/>
    <property type="molecule type" value="Genomic_DNA"/>
</dbReference>
<feature type="region of interest" description="Disordered" evidence="1">
    <location>
        <begin position="57"/>
        <end position="204"/>
    </location>
</feature>
<dbReference type="OrthoDB" id="10402773at2759"/>
<evidence type="ECO:0000313" key="3">
    <source>
        <dbReference type="EMBL" id="EWM26482.1"/>
    </source>
</evidence>
<evidence type="ECO:0000256" key="2">
    <source>
        <dbReference type="SAM" id="SignalP"/>
    </source>
</evidence>
<feature type="compositionally biased region" description="Basic and acidic residues" evidence="1">
    <location>
        <begin position="57"/>
        <end position="67"/>
    </location>
</feature>
<evidence type="ECO:0000313" key="4">
    <source>
        <dbReference type="Proteomes" id="UP000019335"/>
    </source>
</evidence>
<gene>
    <name evidence="3" type="ORF">Naga_100045g18</name>
</gene>
<evidence type="ECO:0000256" key="1">
    <source>
        <dbReference type="SAM" id="MobiDB-lite"/>
    </source>
</evidence>
<feature type="chain" id="PRO_5004900955" evidence="2">
    <location>
        <begin position="28"/>
        <end position="204"/>
    </location>
</feature>
<proteinExistence type="predicted"/>
<feature type="compositionally biased region" description="Pro residues" evidence="1">
    <location>
        <begin position="192"/>
        <end position="204"/>
    </location>
</feature>
<name>W7TK80_9STRA</name>
<reference evidence="3 4" key="1">
    <citation type="journal article" date="2014" name="Mol. Plant">
        <title>Chromosome Scale Genome Assembly and Transcriptome Profiling of Nannochloropsis gaditana in Nitrogen Depletion.</title>
        <authorList>
            <person name="Corteggiani Carpinelli E."/>
            <person name="Telatin A."/>
            <person name="Vitulo N."/>
            <person name="Forcato C."/>
            <person name="D'Angelo M."/>
            <person name="Schiavon R."/>
            <person name="Vezzi A."/>
            <person name="Giacometti G.M."/>
            <person name="Morosinotto T."/>
            <person name="Valle G."/>
        </authorList>
    </citation>
    <scope>NUCLEOTIDE SEQUENCE [LARGE SCALE GENOMIC DNA]</scope>
    <source>
        <strain evidence="3 4">B-31</strain>
    </source>
</reference>
<sequence>MKTSASIAILAWTICCFIATGPMPVQGVDILRSHGHLRATSDTLSSVFRGLMYDHGEIKAPDPRSDASSEQMIDNDKPAPPKPVGPPSERGSDALFTAGDPSTPEPLPPVDVGAEESLVRGDSTPAGRMIDQGKPAPPKPVGPPSERGSDALFTAGDPSTPEPLPPVDVGAEESLARGDSTPAGRMIDQGKPAPPKPVGPPSTR</sequence>
<dbReference type="Proteomes" id="UP000019335">
    <property type="component" value="Chromosome 8"/>
</dbReference>
<feature type="signal peptide" evidence="2">
    <location>
        <begin position="1"/>
        <end position="27"/>
    </location>
</feature>
<dbReference type="AlphaFoldDB" id="W7TK80"/>